<dbReference type="AlphaFoldDB" id="A0A8J8NI86"/>
<evidence type="ECO:0000256" key="1">
    <source>
        <dbReference type="SAM" id="Phobius"/>
    </source>
</evidence>
<feature type="transmembrane region" description="Helical" evidence="1">
    <location>
        <begin position="12"/>
        <end position="31"/>
    </location>
</feature>
<protein>
    <submittedName>
        <fullName evidence="2">Uncharacterized protein</fullName>
    </submittedName>
</protein>
<organism evidence="2 3">
    <name type="scientific">Halteria grandinella</name>
    <dbReference type="NCBI Taxonomy" id="5974"/>
    <lineage>
        <taxon>Eukaryota</taxon>
        <taxon>Sar</taxon>
        <taxon>Alveolata</taxon>
        <taxon>Ciliophora</taxon>
        <taxon>Intramacronucleata</taxon>
        <taxon>Spirotrichea</taxon>
        <taxon>Stichotrichia</taxon>
        <taxon>Sporadotrichida</taxon>
        <taxon>Halteriidae</taxon>
        <taxon>Halteria</taxon>
    </lineage>
</organism>
<comment type="caution">
    <text evidence="2">The sequence shown here is derived from an EMBL/GenBank/DDBJ whole genome shotgun (WGS) entry which is preliminary data.</text>
</comment>
<dbReference type="EMBL" id="RRYP01015268">
    <property type="protein sequence ID" value="TNV75582.1"/>
    <property type="molecule type" value="Genomic_DNA"/>
</dbReference>
<dbReference type="Proteomes" id="UP000785679">
    <property type="component" value="Unassembled WGS sequence"/>
</dbReference>
<accession>A0A8J8NI86</accession>
<gene>
    <name evidence="2" type="ORF">FGO68_gene11789</name>
</gene>
<keyword evidence="3" id="KW-1185">Reference proteome</keyword>
<reference evidence="2" key="1">
    <citation type="submission" date="2019-06" db="EMBL/GenBank/DDBJ databases">
        <authorList>
            <person name="Zheng W."/>
        </authorList>
    </citation>
    <scope>NUCLEOTIDE SEQUENCE</scope>
    <source>
        <strain evidence="2">QDHG01</strain>
    </source>
</reference>
<keyword evidence="1" id="KW-0472">Membrane</keyword>
<evidence type="ECO:0000313" key="3">
    <source>
        <dbReference type="Proteomes" id="UP000785679"/>
    </source>
</evidence>
<sequence length="95" mass="11026">MSQHASLCMSYHIFSHVYVVVVGLVQLGSFSTQHTRLSQQKVQFLFSCIERQPQQFAKYSGTSGVVQMHIEMGRRMRSEKKCFMLKKVLLKRISK</sequence>
<proteinExistence type="predicted"/>
<name>A0A8J8NI86_HALGN</name>
<keyword evidence="1" id="KW-0812">Transmembrane</keyword>
<evidence type="ECO:0000313" key="2">
    <source>
        <dbReference type="EMBL" id="TNV75582.1"/>
    </source>
</evidence>
<keyword evidence="1" id="KW-1133">Transmembrane helix</keyword>